<dbReference type="Gene3D" id="3.30.530.20">
    <property type="match status" value="1"/>
</dbReference>
<accession>A0A517P5M6</accession>
<keyword evidence="3" id="KW-1185">Reference proteome</keyword>
<reference evidence="2 3" key="1">
    <citation type="submission" date="2019-02" db="EMBL/GenBank/DDBJ databases">
        <title>Deep-cultivation of Planctomycetes and their phenomic and genomic characterization uncovers novel biology.</title>
        <authorList>
            <person name="Wiegand S."/>
            <person name="Jogler M."/>
            <person name="Boedeker C."/>
            <person name="Pinto D."/>
            <person name="Vollmers J."/>
            <person name="Rivas-Marin E."/>
            <person name="Kohn T."/>
            <person name="Peeters S.H."/>
            <person name="Heuer A."/>
            <person name="Rast P."/>
            <person name="Oberbeckmann S."/>
            <person name="Bunk B."/>
            <person name="Jeske O."/>
            <person name="Meyerdierks A."/>
            <person name="Storesund J.E."/>
            <person name="Kallscheuer N."/>
            <person name="Luecker S."/>
            <person name="Lage O.M."/>
            <person name="Pohl T."/>
            <person name="Merkel B.J."/>
            <person name="Hornburger P."/>
            <person name="Mueller R.-W."/>
            <person name="Bruemmer F."/>
            <person name="Labrenz M."/>
            <person name="Spormann A.M."/>
            <person name="Op den Camp H."/>
            <person name="Overmann J."/>
            <person name="Amann R."/>
            <person name="Jetten M.S.M."/>
            <person name="Mascher T."/>
            <person name="Medema M.H."/>
            <person name="Devos D.P."/>
            <person name="Kaster A.-K."/>
            <person name="Ovreas L."/>
            <person name="Rohde M."/>
            <person name="Galperin M.Y."/>
            <person name="Jogler C."/>
        </authorList>
    </citation>
    <scope>NUCLEOTIDE SEQUENCE [LARGE SCALE GENOMIC DNA]</scope>
    <source>
        <strain evidence="2 3">CA12</strain>
    </source>
</reference>
<evidence type="ECO:0008006" key="4">
    <source>
        <dbReference type="Google" id="ProtNLM"/>
    </source>
</evidence>
<evidence type="ECO:0000313" key="3">
    <source>
        <dbReference type="Proteomes" id="UP000318741"/>
    </source>
</evidence>
<gene>
    <name evidence="2" type="ORF">CA12_07490</name>
</gene>
<dbReference type="InterPro" id="IPR023393">
    <property type="entry name" value="START-like_dom_sf"/>
</dbReference>
<feature type="region of interest" description="Disordered" evidence="1">
    <location>
        <begin position="1"/>
        <end position="26"/>
    </location>
</feature>
<dbReference type="EMBL" id="CP036265">
    <property type="protein sequence ID" value="QDT14672.1"/>
    <property type="molecule type" value="Genomic_DNA"/>
</dbReference>
<dbReference type="Proteomes" id="UP000318741">
    <property type="component" value="Chromosome"/>
</dbReference>
<organism evidence="2 3">
    <name type="scientific">Alienimonas californiensis</name>
    <dbReference type="NCBI Taxonomy" id="2527989"/>
    <lineage>
        <taxon>Bacteria</taxon>
        <taxon>Pseudomonadati</taxon>
        <taxon>Planctomycetota</taxon>
        <taxon>Planctomycetia</taxon>
        <taxon>Planctomycetales</taxon>
        <taxon>Planctomycetaceae</taxon>
        <taxon>Alienimonas</taxon>
    </lineage>
</organism>
<dbReference type="KEGG" id="acaf:CA12_07490"/>
<proteinExistence type="predicted"/>
<dbReference type="SUPFAM" id="SSF55961">
    <property type="entry name" value="Bet v1-like"/>
    <property type="match status" value="1"/>
</dbReference>
<protein>
    <recommendedName>
        <fullName evidence="4">Polyketide cyclase / dehydrase and lipid transport</fullName>
    </recommendedName>
</protein>
<name>A0A517P5M6_9PLAN</name>
<evidence type="ECO:0000256" key="1">
    <source>
        <dbReference type="SAM" id="MobiDB-lite"/>
    </source>
</evidence>
<dbReference type="AlphaFoldDB" id="A0A517P5M6"/>
<sequence>MVNRAALDRHRGRRPSRDRQGAGRSFPFLNERGAVNLAAPFATVRGAASDPPRAVYDRFVAVDLPTLVAGYGPLPGAAAVKDETGTWGTVGACRTVTFTDGATATERVLSADPPTADGESSAAGRFVYRVTDYTNALRWFAHGSDGDWRFEPDGRGGTRIVWAYTFRPRGLPSAIVLWPVVRGPVRGYMKSVMRCFIADP</sequence>
<evidence type="ECO:0000313" key="2">
    <source>
        <dbReference type="EMBL" id="QDT14672.1"/>
    </source>
</evidence>